<dbReference type="STRING" id="106634.TVD_06870"/>
<dbReference type="Pfam" id="PF01618">
    <property type="entry name" value="MotA_ExbB"/>
    <property type="match status" value="1"/>
</dbReference>
<evidence type="ECO:0000256" key="4">
    <source>
        <dbReference type="ARBA" id="ARBA00022475"/>
    </source>
</evidence>
<dbReference type="GO" id="GO:0071978">
    <property type="term" value="P:bacterial-type flagellum-dependent swarming motility"/>
    <property type="evidence" value="ECO:0007669"/>
    <property type="project" value="InterPro"/>
</dbReference>
<name>A0A0G3G1J4_9GAMM</name>
<protein>
    <submittedName>
        <fullName evidence="12">Chemotaxis protein MotA</fullName>
    </submittedName>
</protein>
<gene>
    <name evidence="12" type="ORF">TVD_06870</name>
</gene>
<dbReference type="GO" id="GO:0006935">
    <property type="term" value="P:chemotaxis"/>
    <property type="evidence" value="ECO:0007669"/>
    <property type="project" value="InterPro"/>
</dbReference>
<evidence type="ECO:0000256" key="5">
    <source>
        <dbReference type="ARBA" id="ARBA00022692"/>
    </source>
</evidence>
<evidence type="ECO:0000256" key="8">
    <source>
        <dbReference type="ARBA" id="ARBA00023136"/>
    </source>
</evidence>
<evidence type="ECO:0000313" key="12">
    <source>
        <dbReference type="EMBL" id="AKJ95098.1"/>
    </source>
</evidence>
<evidence type="ECO:0000256" key="7">
    <source>
        <dbReference type="ARBA" id="ARBA00022989"/>
    </source>
</evidence>
<evidence type="ECO:0000313" key="13">
    <source>
        <dbReference type="Proteomes" id="UP000064201"/>
    </source>
</evidence>
<evidence type="ECO:0000256" key="2">
    <source>
        <dbReference type="ARBA" id="ARBA00008038"/>
    </source>
</evidence>
<dbReference type="RefSeq" id="WP_047251174.1">
    <property type="nucleotide sequence ID" value="NZ_CP011367.1"/>
</dbReference>
<sequence length="279" mass="31463">MNLSTLLGILGSLLVFGSVIAFSSQNIDAFLNLPGLGIVVGGTIAATLMSYPFHEVMRVFRAGANAIREERYDVTLDLEEIVQVSRYWFSQNLRRIQDRLDQIRNPFLRTGIQLVIDDTPMDDVSDLLNWRMARLRAREQADAQMFRTMATYAPAFGMLGTLIGLINLLLTTENDDFTVIAVNLGIALITTFYGILLANLVFRPIAIKLERRTEERVVLMTMVLEGIMLMRKGRSPGYIRETLRSFMENHSDEIRQAAPNGEEEPDTDEPASGESTERR</sequence>
<feature type="region of interest" description="Disordered" evidence="9">
    <location>
        <begin position="250"/>
        <end position="279"/>
    </location>
</feature>
<accession>A0A0G3G1J4</accession>
<comment type="subcellular location">
    <subcellularLocation>
        <location evidence="1">Cell membrane</location>
        <topology evidence="1">Multi-pass membrane protein</topology>
    </subcellularLocation>
</comment>
<feature type="compositionally biased region" description="Acidic residues" evidence="9">
    <location>
        <begin position="261"/>
        <end position="271"/>
    </location>
</feature>
<feature type="domain" description="MotA/TolQ/ExbB proton channel" evidence="11">
    <location>
        <begin position="101"/>
        <end position="220"/>
    </location>
</feature>
<keyword evidence="8 10" id="KW-0472">Membrane</keyword>
<evidence type="ECO:0000256" key="9">
    <source>
        <dbReference type="SAM" id="MobiDB-lite"/>
    </source>
</evidence>
<feature type="transmembrane region" description="Helical" evidence="10">
    <location>
        <begin position="31"/>
        <end position="51"/>
    </location>
</feature>
<dbReference type="EMBL" id="CP011367">
    <property type="protein sequence ID" value="AKJ95098.1"/>
    <property type="molecule type" value="Genomic_DNA"/>
</dbReference>
<evidence type="ECO:0000256" key="3">
    <source>
        <dbReference type="ARBA" id="ARBA00022448"/>
    </source>
</evidence>
<dbReference type="PATRIC" id="fig|106634.4.peg.1406"/>
<dbReference type="OrthoDB" id="9806929at2"/>
<keyword evidence="7 10" id="KW-1133">Transmembrane helix</keyword>
<evidence type="ECO:0000256" key="10">
    <source>
        <dbReference type="SAM" id="Phobius"/>
    </source>
</evidence>
<feature type="transmembrane region" description="Helical" evidence="10">
    <location>
        <begin position="152"/>
        <end position="171"/>
    </location>
</feature>
<organism evidence="12 13">
    <name type="scientific">Thioalkalivibrio versutus</name>
    <dbReference type="NCBI Taxonomy" id="106634"/>
    <lineage>
        <taxon>Bacteria</taxon>
        <taxon>Pseudomonadati</taxon>
        <taxon>Pseudomonadota</taxon>
        <taxon>Gammaproteobacteria</taxon>
        <taxon>Chromatiales</taxon>
        <taxon>Ectothiorhodospiraceae</taxon>
        <taxon>Thioalkalivibrio</taxon>
    </lineage>
</organism>
<dbReference type="InterPro" id="IPR047055">
    <property type="entry name" value="MotA-like"/>
</dbReference>
<dbReference type="PANTHER" id="PTHR30433">
    <property type="entry name" value="CHEMOTAXIS PROTEIN MOTA"/>
    <property type="match status" value="1"/>
</dbReference>
<dbReference type="KEGG" id="tvr:TVD_06870"/>
<reference evidence="12 13" key="1">
    <citation type="submission" date="2015-04" db="EMBL/GenBank/DDBJ databases">
        <title>Complete Sequence for the Genome of the Thioalkalivibrio versutus D301.</title>
        <authorList>
            <person name="Mu T."/>
            <person name="Zhou J."/>
            <person name="Xu X."/>
        </authorList>
    </citation>
    <scope>NUCLEOTIDE SEQUENCE [LARGE SCALE GENOMIC DNA]</scope>
    <source>
        <strain evidence="12 13">D301</strain>
    </source>
</reference>
<comment type="similarity">
    <text evidence="2">Belongs to the MotA family.</text>
</comment>
<keyword evidence="6" id="KW-0283">Flagellar rotation</keyword>
<evidence type="ECO:0000256" key="6">
    <source>
        <dbReference type="ARBA" id="ARBA00022779"/>
    </source>
</evidence>
<evidence type="ECO:0000259" key="11">
    <source>
        <dbReference type="Pfam" id="PF01618"/>
    </source>
</evidence>
<dbReference type="Proteomes" id="UP000064201">
    <property type="component" value="Chromosome"/>
</dbReference>
<feature type="transmembrane region" description="Helical" evidence="10">
    <location>
        <begin position="177"/>
        <end position="202"/>
    </location>
</feature>
<dbReference type="InterPro" id="IPR000540">
    <property type="entry name" value="Flag_MotA_CS"/>
</dbReference>
<dbReference type="InterPro" id="IPR002898">
    <property type="entry name" value="MotA_ExbB_proton_chnl"/>
</dbReference>
<keyword evidence="3" id="KW-0813">Transport</keyword>
<dbReference type="AlphaFoldDB" id="A0A0G3G1J4"/>
<dbReference type="PROSITE" id="PS01307">
    <property type="entry name" value="MOTA"/>
    <property type="match status" value="1"/>
</dbReference>
<keyword evidence="5 10" id="KW-0812">Transmembrane</keyword>
<dbReference type="GO" id="GO:0005886">
    <property type="term" value="C:plasma membrane"/>
    <property type="evidence" value="ECO:0007669"/>
    <property type="project" value="UniProtKB-SubCell"/>
</dbReference>
<evidence type="ECO:0000256" key="1">
    <source>
        <dbReference type="ARBA" id="ARBA00004651"/>
    </source>
</evidence>
<keyword evidence="13" id="KW-1185">Reference proteome</keyword>
<dbReference type="PANTHER" id="PTHR30433:SF2">
    <property type="entry name" value="MOTILITY PROTEIN A"/>
    <property type="match status" value="1"/>
</dbReference>
<keyword evidence="4" id="KW-1003">Cell membrane</keyword>
<proteinExistence type="inferred from homology"/>